<dbReference type="AlphaFoldDB" id="A0AAD8YWD6"/>
<protein>
    <submittedName>
        <fullName evidence="1">Uncharacterized protein</fullName>
    </submittedName>
</protein>
<organism evidence="1 2">
    <name type="scientific">Electrophorus voltai</name>
    <dbReference type="NCBI Taxonomy" id="2609070"/>
    <lineage>
        <taxon>Eukaryota</taxon>
        <taxon>Metazoa</taxon>
        <taxon>Chordata</taxon>
        <taxon>Craniata</taxon>
        <taxon>Vertebrata</taxon>
        <taxon>Euteleostomi</taxon>
        <taxon>Actinopterygii</taxon>
        <taxon>Neopterygii</taxon>
        <taxon>Teleostei</taxon>
        <taxon>Ostariophysi</taxon>
        <taxon>Gymnotiformes</taxon>
        <taxon>Gymnotoidei</taxon>
        <taxon>Gymnotidae</taxon>
        <taxon>Electrophorus</taxon>
    </lineage>
</organism>
<dbReference type="InterPro" id="IPR036179">
    <property type="entry name" value="Ig-like_dom_sf"/>
</dbReference>
<evidence type="ECO:0000313" key="1">
    <source>
        <dbReference type="EMBL" id="KAK1787151.1"/>
    </source>
</evidence>
<proteinExistence type="predicted"/>
<keyword evidence="2" id="KW-1185">Reference proteome</keyword>
<gene>
    <name evidence="1" type="ORF">P4O66_017529</name>
</gene>
<name>A0AAD8YWD6_9TELE</name>
<sequence length="148" mass="16134">MGVKSYNISAMKYKSSIRNISHTLNLISVGRNHSGTYYCTGWTEIPVLGPKIYGTGTELIVGRRRTPNKTKHPKQTCDLEAVQTGVGLPLSVSSDVLYAALTPPRAPETIRTHMISPDPANTDVLYSTIHITPKIMAQMVIPDTPDGV</sequence>
<comment type="caution">
    <text evidence="1">The sequence shown here is derived from an EMBL/GenBank/DDBJ whole genome shotgun (WGS) entry which is preliminary data.</text>
</comment>
<dbReference type="EMBL" id="JAROKS010000024">
    <property type="protein sequence ID" value="KAK1787151.1"/>
    <property type="molecule type" value="Genomic_DNA"/>
</dbReference>
<dbReference type="Proteomes" id="UP001239994">
    <property type="component" value="Unassembled WGS sequence"/>
</dbReference>
<accession>A0AAD8YWD6</accession>
<dbReference type="SUPFAM" id="SSF48726">
    <property type="entry name" value="Immunoglobulin"/>
    <property type="match status" value="1"/>
</dbReference>
<reference evidence="1" key="1">
    <citation type="submission" date="2023-03" db="EMBL/GenBank/DDBJ databases">
        <title>Electrophorus voltai genome.</title>
        <authorList>
            <person name="Bian C."/>
        </authorList>
    </citation>
    <scope>NUCLEOTIDE SEQUENCE</scope>
    <source>
        <strain evidence="1">CB-2022</strain>
        <tissue evidence="1">Muscle</tissue>
    </source>
</reference>
<evidence type="ECO:0000313" key="2">
    <source>
        <dbReference type="Proteomes" id="UP001239994"/>
    </source>
</evidence>